<evidence type="ECO:0000313" key="3">
    <source>
        <dbReference type="EMBL" id="RCK80456.1"/>
    </source>
</evidence>
<evidence type="ECO:0000256" key="1">
    <source>
        <dbReference type="SAM" id="MobiDB-lite"/>
    </source>
</evidence>
<feature type="transmembrane region" description="Helical" evidence="2">
    <location>
        <begin position="162"/>
        <end position="184"/>
    </location>
</feature>
<feature type="region of interest" description="Disordered" evidence="1">
    <location>
        <begin position="293"/>
        <end position="423"/>
    </location>
</feature>
<evidence type="ECO:0000256" key="2">
    <source>
        <dbReference type="SAM" id="Phobius"/>
    </source>
</evidence>
<keyword evidence="2" id="KW-1133">Transmembrane helix</keyword>
<gene>
    <name evidence="3" type="ORF">OZSIB_3202</name>
</gene>
<keyword evidence="2" id="KW-0472">Membrane</keyword>
<organism evidence="3 4">
    <name type="scientific">Candidatus Ozemobacter sibiricus</name>
    <dbReference type="NCBI Taxonomy" id="2268124"/>
    <lineage>
        <taxon>Bacteria</taxon>
        <taxon>Candidatus Ozemobacteria</taxon>
        <taxon>Candidatus Ozemobacterales</taxon>
        <taxon>Candidatus Ozemobacteraceae</taxon>
        <taxon>Candidatus Ozemobacter</taxon>
    </lineage>
</organism>
<dbReference type="AlphaFoldDB" id="A0A367ZQY0"/>
<keyword evidence="2" id="KW-0812">Transmembrane</keyword>
<accession>A0A367ZQY0</accession>
<reference evidence="3 4" key="1">
    <citation type="submission" date="2018-05" db="EMBL/GenBank/DDBJ databases">
        <title>A metagenomic window into the 2 km-deep terrestrial subsurface aquifer revealed taxonomically and functionally diverse microbial community comprising novel uncultured bacterial lineages.</title>
        <authorList>
            <person name="Kadnikov V.V."/>
            <person name="Mardanov A.V."/>
            <person name="Beletsky A.V."/>
            <person name="Banks D."/>
            <person name="Pimenov N.V."/>
            <person name="Frank Y.A."/>
            <person name="Karnachuk O.V."/>
            <person name="Ravin N.V."/>
        </authorList>
    </citation>
    <scope>NUCLEOTIDE SEQUENCE [LARGE SCALE GENOMIC DNA]</scope>
    <source>
        <strain evidence="3">BY5</strain>
    </source>
</reference>
<feature type="transmembrane region" description="Helical" evidence="2">
    <location>
        <begin position="190"/>
        <end position="210"/>
    </location>
</feature>
<feature type="compositionally biased region" description="Polar residues" evidence="1">
    <location>
        <begin position="329"/>
        <end position="338"/>
    </location>
</feature>
<name>A0A367ZQY0_9BACT</name>
<feature type="region of interest" description="Disordered" evidence="1">
    <location>
        <begin position="35"/>
        <end position="127"/>
    </location>
</feature>
<dbReference type="EMBL" id="QOQW01000006">
    <property type="protein sequence ID" value="RCK80456.1"/>
    <property type="molecule type" value="Genomic_DNA"/>
</dbReference>
<sequence length="495" mass="48993">MNASRKGRSPQRLLAGWVGLVFLLAQTIPGFGWEHPGGERPAAPPAQVSASVRQSSPIAASGASPTARAAASRSGAPVSANVAAAREAGDDDPVGDAPEAVPFIPVGSQPTPVEPGPASPPRQMSLAEQSAWSAARAAAAAAGSTLGAAAGAVALPAVVTAIVGALGISTAGTGFVGGVILPAMPLVGKILGSAIGSALFSSVVAVAYEVRMNQFRAVPKTAAQIARDVAKSAAFEAAVGAATFGLGGGAGAATSQTLKQTLTKILEKAATRFLAESAINVLVRKLPGMQHLPGAPFEPGPTGELPTVPEEPEVATGPPPPPQVGGPQGTNPLASSRPTAMMAAPHARGQAIGARQEASAARAGSEPISGRNRPSSAGRSADAQGAARPERVAGARPHASLPAVGRPPVVPATSDAPADSAEADAAMQNTRLDHADHGPGDRAPAHGFSADVERRARVGLVTEPLAAVASLVPGTLGGGLGLRLSVAISLDRTME</sequence>
<dbReference type="Proteomes" id="UP000252355">
    <property type="component" value="Unassembled WGS sequence"/>
</dbReference>
<feature type="compositionally biased region" description="Polar residues" evidence="1">
    <location>
        <begin position="48"/>
        <end position="58"/>
    </location>
</feature>
<proteinExistence type="predicted"/>
<feature type="compositionally biased region" description="Low complexity" evidence="1">
    <location>
        <begin position="411"/>
        <end position="423"/>
    </location>
</feature>
<protein>
    <submittedName>
        <fullName evidence="3">Putative Fe-S oxidoreductase</fullName>
    </submittedName>
</protein>
<evidence type="ECO:0000313" key="4">
    <source>
        <dbReference type="Proteomes" id="UP000252355"/>
    </source>
</evidence>
<comment type="caution">
    <text evidence="3">The sequence shown here is derived from an EMBL/GenBank/DDBJ whole genome shotgun (WGS) entry which is preliminary data.</text>
</comment>
<feature type="compositionally biased region" description="Low complexity" evidence="1">
    <location>
        <begin position="59"/>
        <end position="80"/>
    </location>
</feature>